<dbReference type="GO" id="GO:0005886">
    <property type="term" value="C:plasma membrane"/>
    <property type="evidence" value="ECO:0007669"/>
    <property type="project" value="UniProtKB-SubCell"/>
</dbReference>
<sequence length="315" mass="32665">MLSIVQLVVVALALAVSGRARRSRERALALVEAERSSSPLRLGRGASPLDVGASAITAVVIGLIALPMVTMLVRSLRHDGAWTLRHYANLATTGDRALTVSVWDAAANSLRVAVDATVIAVVIGMTLALVLSRRPASRLGRRALGALDAVVMLPLGVSAVTVGFGFLIALDRPPLDLRSSLILIPIAQAMVAIPLVVRAVLPVLRAIDPRLRQAAATLGAGPGRVLLTVDGPLALRSLGLAIGFAFAVSLGEFGATAFLARPDRPTLPVVIVRLLGRPGDGNYGMALAASVVLAIIVGVVMTTAERLRPARSGEV</sequence>
<accession>A0AA37XHG5</accession>
<evidence type="ECO:0000256" key="4">
    <source>
        <dbReference type="ARBA" id="ARBA00022519"/>
    </source>
</evidence>
<evidence type="ECO:0000256" key="2">
    <source>
        <dbReference type="ARBA" id="ARBA00022448"/>
    </source>
</evidence>
<keyword evidence="3" id="KW-1003">Cell membrane</keyword>
<feature type="transmembrane region" description="Helical" evidence="8">
    <location>
        <begin position="112"/>
        <end position="131"/>
    </location>
</feature>
<feature type="transmembrane region" description="Helical" evidence="8">
    <location>
        <begin position="283"/>
        <end position="304"/>
    </location>
</feature>
<feature type="transmembrane region" description="Helical" evidence="8">
    <location>
        <begin position="182"/>
        <end position="204"/>
    </location>
</feature>
<keyword evidence="6 8" id="KW-1133">Transmembrane helix</keyword>
<dbReference type="Proteomes" id="UP001157161">
    <property type="component" value="Unassembled WGS sequence"/>
</dbReference>
<dbReference type="PANTHER" id="PTHR43357:SF4">
    <property type="entry name" value="INNER MEMBRANE ABC TRANSPORTER PERMEASE PROTEIN YDCV"/>
    <property type="match status" value="1"/>
</dbReference>
<feature type="transmembrane region" description="Helical" evidence="8">
    <location>
        <begin position="238"/>
        <end position="260"/>
    </location>
</feature>
<proteinExistence type="predicted"/>
<feature type="domain" description="ABC transmembrane type-1" evidence="9">
    <location>
        <begin position="106"/>
        <end position="304"/>
    </location>
</feature>
<evidence type="ECO:0000256" key="3">
    <source>
        <dbReference type="ARBA" id="ARBA00022475"/>
    </source>
</evidence>
<comment type="caution">
    <text evidence="10">The sequence shown here is derived from an EMBL/GenBank/DDBJ whole genome shotgun (WGS) entry which is preliminary data.</text>
</comment>
<keyword evidence="5 8" id="KW-0812">Transmembrane</keyword>
<evidence type="ECO:0000256" key="1">
    <source>
        <dbReference type="ARBA" id="ARBA00004429"/>
    </source>
</evidence>
<reference evidence="10" key="1">
    <citation type="journal article" date="2014" name="Int. J. Syst. Evol. Microbiol.">
        <title>Complete genome sequence of Corynebacterium casei LMG S-19264T (=DSM 44701T), isolated from a smear-ripened cheese.</title>
        <authorList>
            <consortium name="US DOE Joint Genome Institute (JGI-PGF)"/>
            <person name="Walter F."/>
            <person name="Albersmeier A."/>
            <person name="Kalinowski J."/>
            <person name="Ruckert C."/>
        </authorList>
    </citation>
    <scope>NUCLEOTIDE SEQUENCE</scope>
    <source>
        <strain evidence="10">NBRC 112290</strain>
    </source>
</reference>
<dbReference type="GO" id="GO:0055085">
    <property type="term" value="P:transmembrane transport"/>
    <property type="evidence" value="ECO:0007669"/>
    <property type="project" value="InterPro"/>
</dbReference>
<comment type="subcellular location">
    <subcellularLocation>
        <location evidence="1">Cell inner membrane</location>
        <topology evidence="1">Multi-pass membrane protein</topology>
    </subcellularLocation>
</comment>
<dbReference type="Gene3D" id="1.10.3720.10">
    <property type="entry name" value="MetI-like"/>
    <property type="match status" value="1"/>
</dbReference>
<evidence type="ECO:0000256" key="5">
    <source>
        <dbReference type="ARBA" id="ARBA00022692"/>
    </source>
</evidence>
<evidence type="ECO:0000256" key="6">
    <source>
        <dbReference type="ARBA" id="ARBA00022989"/>
    </source>
</evidence>
<evidence type="ECO:0000259" key="9">
    <source>
        <dbReference type="PROSITE" id="PS50928"/>
    </source>
</evidence>
<evidence type="ECO:0000256" key="7">
    <source>
        <dbReference type="ARBA" id="ARBA00023136"/>
    </source>
</evidence>
<feature type="transmembrane region" description="Helical" evidence="8">
    <location>
        <begin position="46"/>
        <end position="66"/>
    </location>
</feature>
<dbReference type="CDD" id="cd06261">
    <property type="entry name" value="TM_PBP2"/>
    <property type="match status" value="1"/>
</dbReference>
<evidence type="ECO:0000256" key="8">
    <source>
        <dbReference type="SAM" id="Phobius"/>
    </source>
</evidence>
<evidence type="ECO:0000313" key="10">
    <source>
        <dbReference type="EMBL" id="GMA32690.1"/>
    </source>
</evidence>
<keyword evidence="7 8" id="KW-0472">Membrane</keyword>
<protein>
    <recommendedName>
        <fullName evidence="9">ABC transmembrane type-1 domain-containing protein</fullName>
    </recommendedName>
</protein>
<keyword evidence="2" id="KW-0813">Transport</keyword>
<organism evidence="10 11">
    <name type="scientific">Litorihabitans aurantiacus</name>
    <dbReference type="NCBI Taxonomy" id="1930061"/>
    <lineage>
        <taxon>Bacteria</taxon>
        <taxon>Bacillati</taxon>
        <taxon>Actinomycetota</taxon>
        <taxon>Actinomycetes</taxon>
        <taxon>Micrococcales</taxon>
        <taxon>Beutenbergiaceae</taxon>
        <taxon>Litorihabitans</taxon>
    </lineage>
</organism>
<keyword evidence="4" id="KW-0997">Cell inner membrane</keyword>
<feature type="transmembrane region" description="Helical" evidence="8">
    <location>
        <begin position="143"/>
        <end position="170"/>
    </location>
</feature>
<dbReference type="SUPFAM" id="SSF161098">
    <property type="entry name" value="MetI-like"/>
    <property type="match status" value="1"/>
</dbReference>
<name>A0AA37XHG5_9MICO</name>
<dbReference type="EMBL" id="BSUM01000001">
    <property type="protein sequence ID" value="GMA32690.1"/>
    <property type="molecule type" value="Genomic_DNA"/>
</dbReference>
<reference evidence="10" key="2">
    <citation type="submission" date="2023-02" db="EMBL/GenBank/DDBJ databases">
        <authorList>
            <person name="Sun Q."/>
            <person name="Mori K."/>
        </authorList>
    </citation>
    <scope>NUCLEOTIDE SEQUENCE</scope>
    <source>
        <strain evidence="10">NBRC 112290</strain>
    </source>
</reference>
<dbReference type="InterPro" id="IPR000515">
    <property type="entry name" value="MetI-like"/>
</dbReference>
<dbReference type="InterPro" id="IPR035906">
    <property type="entry name" value="MetI-like_sf"/>
</dbReference>
<keyword evidence="11" id="KW-1185">Reference proteome</keyword>
<dbReference type="PROSITE" id="PS50928">
    <property type="entry name" value="ABC_TM1"/>
    <property type="match status" value="1"/>
</dbReference>
<evidence type="ECO:0000313" key="11">
    <source>
        <dbReference type="Proteomes" id="UP001157161"/>
    </source>
</evidence>
<dbReference type="PANTHER" id="PTHR43357">
    <property type="entry name" value="INNER MEMBRANE ABC TRANSPORTER PERMEASE PROTEIN YDCV"/>
    <property type="match status" value="1"/>
</dbReference>
<dbReference type="AlphaFoldDB" id="A0AA37XHG5"/>
<gene>
    <name evidence="10" type="ORF">GCM10025875_26820</name>
</gene>